<keyword evidence="15 20" id="KW-0472">Membrane</keyword>
<dbReference type="GO" id="GO:0004605">
    <property type="term" value="F:phosphatidate cytidylyltransferase activity"/>
    <property type="evidence" value="ECO:0007669"/>
    <property type="project" value="UniProtKB-EC"/>
</dbReference>
<accession>A0A4S4FMR1</accession>
<feature type="transmembrane region" description="Helical" evidence="20">
    <location>
        <begin position="126"/>
        <end position="148"/>
    </location>
</feature>
<organism evidence="21 22">
    <name type="scientific">Naasia lichenicola</name>
    <dbReference type="NCBI Taxonomy" id="2565933"/>
    <lineage>
        <taxon>Bacteria</taxon>
        <taxon>Bacillati</taxon>
        <taxon>Actinomycetota</taxon>
        <taxon>Actinomycetes</taxon>
        <taxon>Micrococcales</taxon>
        <taxon>Microbacteriaceae</taxon>
        <taxon>Naasia</taxon>
    </lineage>
</organism>
<evidence type="ECO:0000256" key="5">
    <source>
        <dbReference type="ARBA" id="ARBA00010185"/>
    </source>
</evidence>
<keyword evidence="10 18" id="KW-0808">Transferase</keyword>
<evidence type="ECO:0000256" key="20">
    <source>
        <dbReference type="SAM" id="Phobius"/>
    </source>
</evidence>
<dbReference type="GO" id="GO:0005886">
    <property type="term" value="C:plasma membrane"/>
    <property type="evidence" value="ECO:0007669"/>
    <property type="project" value="UniProtKB-SubCell"/>
</dbReference>
<gene>
    <name evidence="21" type="ORF">E6C64_06555</name>
</gene>
<dbReference type="EMBL" id="SSSM01000003">
    <property type="protein sequence ID" value="THG31719.1"/>
    <property type="molecule type" value="Genomic_DNA"/>
</dbReference>
<dbReference type="Pfam" id="PF01148">
    <property type="entry name" value="CTP_transf_1"/>
    <property type="match status" value="1"/>
</dbReference>
<evidence type="ECO:0000313" key="21">
    <source>
        <dbReference type="EMBL" id="THG31719.1"/>
    </source>
</evidence>
<proteinExistence type="inferred from homology"/>
<evidence type="ECO:0000256" key="7">
    <source>
        <dbReference type="ARBA" id="ARBA00019373"/>
    </source>
</evidence>
<feature type="transmembrane region" description="Helical" evidence="20">
    <location>
        <begin position="188"/>
        <end position="207"/>
    </location>
</feature>
<dbReference type="Proteomes" id="UP000309133">
    <property type="component" value="Unassembled WGS sequence"/>
</dbReference>
<feature type="coiled-coil region" evidence="19">
    <location>
        <begin position="14"/>
        <end position="41"/>
    </location>
</feature>
<evidence type="ECO:0000256" key="11">
    <source>
        <dbReference type="ARBA" id="ARBA00022692"/>
    </source>
</evidence>
<reference evidence="21 22" key="1">
    <citation type="submission" date="2019-04" db="EMBL/GenBank/DDBJ databases">
        <authorList>
            <person name="Jiang L."/>
        </authorList>
    </citation>
    <scope>NUCLEOTIDE SEQUENCE [LARGE SCALE GENOMIC DNA]</scope>
    <source>
        <strain evidence="21 22">YIM 131853</strain>
    </source>
</reference>
<feature type="transmembrane region" description="Helical" evidence="20">
    <location>
        <begin position="252"/>
        <end position="271"/>
    </location>
</feature>
<evidence type="ECO:0000256" key="1">
    <source>
        <dbReference type="ARBA" id="ARBA00001698"/>
    </source>
</evidence>
<comment type="subcellular location">
    <subcellularLocation>
        <location evidence="2">Cell membrane</location>
        <topology evidence="2">Multi-pass membrane protein</topology>
    </subcellularLocation>
</comment>
<evidence type="ECO:0000256" key="18">
    <source>
        <dbReference type="RuleBase" id="RU003938"/>
    </source>
</evidence>
<comment type="caution">
    <text evidence="21">The sequence shown here is derived from an EMBL/GenBank/DDBJ whole genome shotgun (WGS) entry which is preliminary data.</text>
</comment>
<evidence type="ECO:0000256" key="10">
    <source>
        <dbReference type="ARBA" id="ARBA00022679"/>
    </source>
</evidence>
<sequence>MADGGRRRSRSELQSQIENRRAELQAQVKATREHFDEAQERINQRSGRNLLSAIVFGVLLGVSMLASLLFIPALFLVVVAVLITFATTELASALRHAGRDVPRIPSVIAGILVMPLAFLFTGSGQFWGVLGAIVFVTVWRLVEAVTTARGTSRSDLWKDLGAGAFIQLYLTLLASCAVALAAHPNGRWWTITFLVVVVFVDIGAYVSGLNFGKHKMAPRISPNKTWEGFGGSVVFAMAAAIPASIFLLDEPWYFGILMALVLVGSATVGDLTESLIKRDLGIKDISSWLPGHGGFLDRLDSILPSAAVAYALYLIFA</sequence>
<evidence type="ECO:0000256" key="19">
    <source>
        <dbReference type="SAM" id="Coils"/>
    </source>
</evidence>
<comment type="pathway">
    <text evidence="3 18">Phospholipid metabolism; CDP-diacylglycerol biosynthesis; CDP-diacylglycerol from sn-glycerol 3-phosphate: step 3/3.</text>
</comment>
<keyword evidence="9" id="KW-0444">Lipid biosynthesis</keyword>
<evidence type="ECO:0000256" key="15">
    <source>
        <dbReference type="ARBA" id="ARBA00023136"/>
    </source>
</evidence>
<dbReference type="AlphaFoldDB" id="A0A4S4FMR1"/>
<dbReference type="EC" id="2.7.7.41" evidence="6 18"/>
<keyword evidence="16" id="KW-0594">Phospholipid biosynthesis</keyword>
<dbReference type="PANTHER" id="PTHR46382:SF1">
    <property type="entry name" value="PHOSPHATIDATE CYTIDYLYLTRANSFERASE"/>
    <property type="match status" value="1"/>
</dbReference>
<comment type="similarity">
    <text evidence="5 18">Belongs to the CDS family.</text>
</comment>
<evidence type="ECO:0000256" key="3">
    <source>
        <dbReference type="ARBA" id="ARBA00005119"/>
    </source>
</evidence>
<evidence type="ECO:0000256" key="9">
    <source>
        <dbReference type="ARBA" id="ARBA00022516"/>
    </source>
</evidence>
<keyword evidence="11 18" id="KW-0812">Transmembrane</keyword>
<evidence type="ECO:0000256" key="2">
    <source>
        <dbReference type="ARBA" id="ARBA00004651"/>
    </source>
</evidence>
<feature type="transmembrane region" description="Helical" evidence="20">
    <location>
        <begin position="228"/>
        <end position="246"/>
    </location>
</feature>
<evidence type="ECO:0000256" key="14">
    <source>
        <dbReference type="ARBA" id="ARBA00023098"/>
    </source>
</evidence>
<evidence type="ECO:0000256" key="12">
    <source>
        <dbReference type="ARBA" id="ARBA00022695"/>
    </source>
</evidence>
<keyword evidence="17" id="KW-1208">Phospholipid metabolism</keyword>
<keyword evidence="8" id="KW-1003">Cell membrane</keyword>
<keyword evidence="13 20" id="KW-1133">Transmembrane helix</keyword>
<dbReference type="OrthoDB" id="9799199at2"/>
<protein>
    <recommendedName>
        <fullName evidence="7 18">Phosphatidate cytidylyltransferase</fullName>
        <ecNumber evidence="6 18">2.7.7.41</ecNumber>
    </recommendedName>
</protein>
<evidence type="ECO:0000256" key="6">
    <source>
        <dbReference type="ARBA" id="ARBA00012487"/>
    </source>
</evidence>
<feature type="transmembrane region" description="Helical" evidence="20">
    <location>
        <begin position="160"/>
        <end position="182"/>
    </location>
</feature>
<keyword evidence="19" id="KW-0175">Coiled coil</keyword>
<comment type="pathway">
    <text evidence="4">Lipid metabolism.</text>
</comment>
<evidence type="ECO:0000256" key="4">
    <source>
        <dbReference type="ARBA" id="ARBA00005189"/>
    </source>
</evidence>
<dbReference type="InterPro" id="IPR000374">
    <property type="entry name" value="PC_trans"/>
</dbReference>
<dbReference type="PANTHER" id="PTHR46382">
    <property type="entry name" value="PHOSPHATIDATE CYTIDYLYLTRANSFERASE"/>
    <property type="match status" value="1"/>
</dbReference>
<evidence type="ECO:0000256" key="16">
    <source>
        <dbReference type="ARBA" id="ARBA00023209"/>
    </source>
</evidence>
<name>A0A4S4FMR1_9MICO</name>
<keyword evidence="12 18" id="KW-0548">Nucleotidyltransferase</keyword>
<dbReference type="UniPathway" id="UPA00557">
    <property type="reaction ID" value="UER00614"/>
</dbReference>
<dbReference type="PROSITE" id="PS01315">
    <property type="entry name" value="CDS"/>
    <property type="match status" value="1"/>
</dbReference>
<comment type="catalytic activity">
    <reaction evidence="1 18">
        <text>a 1,2-diacyl-sn-glycero-3-phosphate + CTP + H(+) = a CDP-1,2-diacyl-sn-glycerol + diphosphate</text>
        <dbReference type="Rhea" id="RHEA:16229"/>
        <dbReference type="ChEBI" id="CHEBI:15378"/>
        <dbReference type="ChEBI" id="CHEBI:33019"/>
        <dbReference type="ChEBI" id="CHEBI:37563"/>
        <dbReference type="ChEBI" id="CHEBI:58332"/>
        <dbReference type="ChEBI" id="CHEBI:58608"/>
        <dbReference type="EC" id="2.7.7.41"/>
    </reaction>
</comment>
<dbReference type="RefSeq" id="WP_136426839.1">
    <property type="nucleotide sequence ID" value="NZ_SSSM01000003.1"/>
</dbReference>
<keyword evidence="22" id="KW-1185">Reference proteome</keyword>
<evidence type="ECO:0000256" key="8">
    <source>
        <dbReference type="ARBA" id="ARBA00022475"/>
    </source>
</evidence>
<keyword evidence="14" id="KW-0443">Lipid metabolism</keyword>
<evidence type="ECO:0000313" key="22">
    <source>
        <dbReference type="Proteomes" id="UP000309133"/>
    </source>
</evidence>
<feature type="transmembrane region" description="Helical" evidence="20">
    <location>
        <begin position="50"/>
        <end position="68"/>
    </location>
</feature>
<evidence type="ECO:0000256" key="17">
    <source>
        <dbReference type="ARBA" id="ARBA00023264"/>
    </source>
</evidence>
<dbReference type="GO" id="GO:0016024">
    <property type="term" value="P:CDP-diacylglycerol biosynthetic process"/>
    <property type="evidence" value="ECO:0007669"/>
    <property type="project" value="UniProtKB-UniPathway"/>
</dbReference>
<evidence type="ECO:0000256" key="13">
    <source>
        <dbReference type="ARBA" id="ARBA00022989"/>
    </source>
</evidence>